<dbReference type="EMBL" id="PKMF04000041">
    <property type="protein sequence ID" value="KAK7855920.1"/>
    <property type="molecule type" value="Genomic_DNA"/>
</dbReference>
<dbReference type="AlphaFoldDB" id="A0AAW0LWR4"/>
<evidence type="ECO:0000313" key="3">
    <source>
        <dbReference type="Proteomes" id="UP000237347"/>
    </source>
</evidence>
<reference evidence="2 3" key="1">
    <citation type="journal article" date="2018" name="Sci. Data">
        <title>The draft genome sequence of cork oak.</title>
        <authorList>
            <person name="Ramos A.M."/>
            <person name="Usie A."/>
            <person name="Barbosa P."/>
            <person name="Barros P.M."/>
            <person name="Capote T."/>
            <person name="Chaves I."/>
            <person name="Simoes F."/>
            <person name="Abreu I."/>
            <person name="Carrasquinho I."/>
            <person name="Faro C."/>
            <person name="Guimaraes J.B."/>
            <person name="Mendonca D."/>
            <person name="Nobrega F."/>
            <person name="Rodrigues L."/>
            <person name="Saibo N.J.M."/>
            <person name="Varela M.C."/>
            <person name="Egas C."/>
            <person name="Matos J."/>
            <person name="Miguel C.M."/>
            <person name="Oliveira M.M."/>
            <person name="Ricardo C.P."/>
            <person name="Goncalves S."/>
        </authorList>
    </citation>
    <scope>NUCLEOTIDE SEQUENCE [LARGE SCALE GENOMIC DNA]</scope>
    <source>
        <strain evidence="3">cv. HL8</strain>
    </source>
</reference>
<accession>A0AAW0LWR4</accession>
<organism evidence="2 3">
    <name type="scientific">Quercus suber</name>
    <name type="common">Cork oak</name>
    <dbReference type="NCBI Taxonomy" id="58331"/>
    <lineage>
        <taxon>Eukaryota</taxon>
        <taxon>Viridiplantae</taxon>
        <taxon>Streptophyta</taxon>
        <taxon>Embryophyta</taxon>
        <taxon>Tracheophyta</taxon>
        <taxon>Spermatophyta</taxon>
        <taxon>Magnoliopsida</taxon>
        <taxon>eudicotyledons</taxon>
        <taxon>Gunneridae</taxon>
        <taxon>Pentapetalae</taxon>
        <taxon>rosids</taxon>
        <taxon>fabids</taxon>
        <taxon>Fagales</taxon>
        <taxon>Fagaceae</taxon>
        <taxon>Quercus</taxon>
    </lineage>
</organism>
<feature type="region of interest" description="Disordered" evidence="1">
    <location>
        <begin position="27"/>
        <end position="47"/>
    </location>
</feature>
<dbReference type="Proteomes" id="UP000237347">
    <property type="component" value="Unassembled WGS sequence"/>
</dbReference>
<keyword evidence="3" id="KW-1185">Reference proteome</keyword>
<feature type="compositionally biased region" description="Basic and acidic residues" evidence="1">
    <location>
        <begin position="27"/>
        <end position="38"/>
    </location>
</feature>
<evidence type="ECO:0000313" key="2">
    <source>
        <dbReference type="EMBL" id="KAK7855920.1"/>
    </source>
</evidence>
<comment type="caution">
    <text evidence="2">The sequence shown here is derived from an EMBL/GenBank/DDBJ whole genome shotgun (WGS) entry which is preliminary data.</text>
</comment>
<evidence type="ECO:0000256" key="1">
    <source>
        <dbReference type="SAM" id="MobiDB-lite"/>
    </source>
</evidence>
<gene>
    <name evidence="2" type="ORF">CFP56_025983</name>
</gene>
<proteinExistence type="predicted"/>
<protein>
    <submittedName>
        <fullName evidence="2">Uncharacterized protein</fullName>
    </submittedName>
</protein>
<sequence>MYWTSIPLISPHPHEVDRNALEEHPLVGQHDDEPKDDALQPPPHPNITRGLKNAKLVNLEKEHTHRILECMVGPCRASSVMFPWLLGVDLVRLHKHLGGFMYSVVKNDGLRLQVTIHGWPTREVCKVHKNSCLHYHGSEFMNEKKLKLLDDLDSRISSSSDTGLNKCGFNYSLRPKPVISKGRRKHWGVVIAFF</sequence>
<name>A0AAW0LWR4_QUESU</name>